<dbReference type="Pfam" id="PF01553">
    <property type="entry name" value="Acyltransferase"/>
    <property type="match status" value="1"/>
</dbReference>
<dbReference type="EMBL" id="VTPC01000476">
    <property type="protein sequence ID" value="KAF2905660.1"/>
    <property type="molecule type" value="Genomic_DNA"/>
</dbReference>
<gene>
    <name evidence="3" type="ORF">ILUMI_00512</name>
</gene>
<protein>
    <recommendedName>
        <fullName evidence="2">Phospholipid/glycerol acyltransferase domain-containing protein</fullName>
    </recommendedName>
</protein>
<evidence type="ECO:0000313" key="4">
    <source>
        <dbReference type="Proteomes" id="UP000801492"/>
    </source>
</evidence>
<reference evidence="3" key="1">
    <citation type="submission" date="2019-08" db="EMBL/GenBank/DDBJ databases">
        <title>The genome of the North American firefly Photinus pyralis.</title>
        <authorList>
            <consortium name="Photinus pyralis genome working group"/>
            <person name="Fallon T.R."/>
            <person name="Sander Lower S.E."/>
            <person name="Weng J.-K."/>
        </authorList>
    </citation>
    <scope>NUCLEOTIDE SEQUENCE</scope>
    <source>
        <strain evidence="3">TRF0915ILg1</strain>
        <tissue evidence="3">Whole body</tissue>
    </source>
</reference>
<comment type="caution">
    <text evidence="3">The sequence shown here is derived from an EMBL/GenBank/DDBJ whole genome shotgun (WGS) entry which is preliminary data.</text>
</comment>
<feature type="domain" description="Phospholipid/glycerol acyltransferase" evidence="2">
    <location>
        <begin position="98"/>
        <end position="221"/>
    </location>
</feature>
<dbReference type="AlphaFoldDB" id="A0A8K0DG38"/>
<keyword evidence="4" id="KW-1185">Reference proteome</keyword>
<evidence type="ECO:0000259" key="2">
    <source>
        <dbReference type="Pfam" id="PF01553"/>
    </source>
</evidence>
<dbReference type="OrthoDB" id="44277at2759"/>
<name>A0A8K0DG38_IGNLU</name>
<organism evidence="3 4">
    <name type="scientific">Ignelater luminosus</name>
    <name type="common">Cucubano</name>
    <name type="synonym">Pyrophorus luminosus</name>
    <dbReference type="NCBI Taxonomy" id="2038154"/>
    <lineage>
        <taxon>Eukaryota</taxon>
        <taxon>Metazoa</taxon>
        <taxon>Ecdysozoa</taxon>
        <taxon>Arthropoda</taxon>
        <taxon>Hexapoda</taxon>
        <taxon>Insecta</taxon>
        <taxon>Pterygota</taxon>
        <taxon>Neoptera</taxon>
        <taxon>Endopterygota</taxon>
        <taxon>Coleoptera</taxon>
        <taxon>Polyphaga</taxon>
        <taxon>Elateriformia</taxon>
        <taxon>Elateroidea</taxon>
        <taxon>Elateridae</taxon>
        <taxon>Agrypninae</taxon>
        <taxon>Pyrophorini</taxon>
        <taxon>Ignelater</taxon>
    </lineage>
</organism>
<accession>A0A8K0DG38</accession>
<keyword evidence="1" id="KW-0812">Transmembrane</keyword>
<dbReference type="SUPFAM" id="SSF69593">
    <property type="entry name" value="Glycerol-3-phosphate (1)-acyltransferase"/>
    <property type="match status" value="1"/>
</dbReference>
<keyword evidence="1" id="KW-1133">Transmembrane helix</keyword>
<dbReference type="CDD" id="cd07987">
    <property type="entry name" value="LPLAT_MGAT-like"/>
    <property type="match status" value="1"/>
</dbReference>
<dbReference type="PANTHER" id="PTHR22753">
    <property type="entry name" value="TRANSMEMBRANE PROTEIN 68"/>
    <property type="match status" value="1"/>
</dbReference>
<sequence>MWHHLEQVKNAVQEFLVDYIDIDFTLWLSWLLAPLLITFLLPLMIVILLYFTAIVFYIYKLHWHTLRRTYGTEGRWDAARKTAAAIWDAHGWIWHGYEVQGIENIPDEDPALLIYYHGAIPIDMYYFMAKVLLYKNRLTHLIADYFLFKIPGFSIISECLKIIPGTVQTCSNILKEGNILAIAPGGVYESQFSQQYNLMWKKRLGFAKVALDAKVLIIPVFTENLREAFRTISLGRRMFLKLYSMTRFPFIPIYGGFPVKMITHVGKPIMYDPCLTPEQLQGKVALALNELIAKHQRLPGNILHALLDRIPYFKERHKAKDPEIHHE</sequence>
<dbReference type="Proteomes" id="UP000801492">
    <property type="component" value="Unassembled WGS sequence"/>
</dbReference>
<proteinExistence type="predicted"/>
<evidence type="ECO:0000256" key="1">
    <source>
        <dbReference type="SAM" id="Phobius"/>
    </source>
</evidence>
<dbReference type="GO" id="GO:0016746">
    <property type="term" value="F:acyltransferase activity"/>
    <property type="evidence" value="ECO:0007669"/>
    <property type="project" value="InterPro"/>
</dbReference>
<feature type="transmembrane region" description="Helical" evidence="1">
    <location>
        <begin position="31"/>
        <end position="59"/>
    </location>
</feature>
<dbReference type="InterPro" id="IPR002123">
    <property type="entry name" value="Plipid/glycerol_acylTrfase"/>
</dbReference>
<keyword evidence="1" id="KW-0472">Membrane</keyword>
<dbReference type="PANTHER" id="PTHR22753:SF14">
    <property type="entry name" value="MONOACYLGLYCEROL_DIACYLGLYCEROL O-ACYLTRANSFERASE"/>
    <property type="match status" value="1"/>
</dbReference>
<evidence type="ECO:0000313" key="3">
    <source>
        <dbReference type="EMBL" id="KAF2905660.1"/>
    </source>
</evidence>
<dbReference type="GO" id="GO:0016020">
    <property type="term" value="C:membrane"/>
    <property type="evidence" value="ECO:0007669"/>
    <property type="project" value="TreeGrafter"/>
</dbReference>